<dbReference type="PANTHER" id="PTHR12153:SF15">
    <property type="entry name" value="PROTEIN ADENYLYLTRANSFERASE SELO, MITOCHONDRIAL"/>
    <property type="match status" value="1"/>
</dbReference>
<dbReference type="HAMAP" id="MF_00692">
    <property type="entry name" value="SelO"/>
    <property type="match status" value="1"/>
</dbReference>
<feature type="binding site" evidence="8">
    <location>
        <position position="264"/>
    </location>
    <ligand>
        <name>Mg(2+)</name>
        <dbReference type="ChEBI" id="CHEBI:18420"/>
    </ligand>
</feature>
<dbReference type="RefSeq" id="WP_015110330.1">
    <property type="nucleotide sequence ID" value="NC_019675.1"/>
</dbReference>
<dbReference type="KEGG" id="cgc:Cyagr_2803"/>
<feature type="active site" description="Proton acceptor" evidence="8">
    <location>
        <position position="263"/>
    </location>
</feature>
<dbReference type="GO" id="GO:0030145">
    <property type="term" value="F:manganese ion binding"/>
    <property type="evidence" value="ECO:0007669"/>
    <property type="project" value="UniProtKB-UniRule"/>
</dbReference>
<feature type="binding site" evidence="8">
    <location>
        <position position="97"/>
    </location>
    <ligand>
        <name>ATP</name>
        <dbReference type="ChEBI" id="CHEBI:30616"/>
    </ligand>
</feature>
<keyword evidence="7 8" id="KW-0460">Magnesium</keyword>
<evidence type="ECO:0000256" key="8">
    <source>
        <dbReference type="HAMAP-Rule" id="MF_00692"/>
    </source>
</evidence>
<comment type="catalytic activity">
    <reaction evidence="8">
        <text>L-threonyl-[protein] + ATP = 3-O-(5'-adenylyl)-L-threonyl-[protein] + diphosphate</text>
        <dbReference type="Rhea" id="RHEA:54292"/>
        <dbReference type="Rhea" id="RHEA-COMP:11060"/>
        <dbReference type="Rhea" id="RHEA-COMP:13847"/>
        <dbReference type="ChEBI" id="CHEBI:30013"/>
        <dbReference type="ChEBI" id="CHEBI:30616"/>
        <dbReference type="ChEBI" id="CHEBI:33019"/>
        <dbReference type="ChEBI" id="CHEBI:138113"/>
        <dbReference type="EC" id="2.7.7.108"/>
    </reaction>
</comment>
<comment type="catalytic activity">
    <reaction evidence="8">
        <text>L-seryl-[protein] + UTP = O-(5'-uridylyl)-L-seryl-[protein] + diphosphate</text>
        <dbReference type="Rhea" id="RHEA:64604"/>
        <dbReference type="Rhea" id="RHEA-COMP:9863"/>
        <dbReference type="Rhea" id="RHEA-COMP:16635"/>
        <dbReference type="ChEBI" id="CHEBI:29999"/>
        <dbReference type="ChEBI" id="CHEBI:33019"/>
        <dbReference type="ChEBI" id="CHEBI:46398"/>
        <dbReference type="ChEBI" id="CHEBI:156051"/>
    </reaction>
</comment>
<comment type="catalytic activity">
    <reaction evidence="8">
        <text>L-tyrosyl-[protein] + ATP = O-(5'-adenylyl)-L-tyrosyl-[protein] + diphosphate</text>
        <dbReference type="Rhea" id="RHEA:54288"/>
        <dbReference type="Rhea" id="RHEA-COMP:10136"/>
        <dbReference type="Rhea" id="RHEA-COMP:13846"/>
        <dbReference type="ChEBI" id="CHEBI:30616"/>
        <dbReference type="ChEBI" id="CHEBI:33019"/>
        <dbReference type="ChEBI" id="CHEBI:46858"/>
        <dbReference type="ChEBI" id="CHEBI:83624"/>
        <dbReference type="EC" id="2.7.7.108"/>
    </reaction>
</comment>
<protein>
    <recommendedName>
        <fullName evidence="8">Protein nucleotidyltransferase YdiU</fullName>
        <ecNumber evidence="8">2.7.7.-</ecNumber>
    </recommendedName>
    <alternativeName>
        <fullName evidence="8">Protein adenylyltransferase YdiU</fullName>
        <ecNumber evidence="8">2.7.7.108</ecNumber>
    </alternativeName>
    <alternativeName>
        <fullName evidence="8">Protein uridylyltransferase YdiU</fullName>
        <ecNumber evidence="8">2.7.7.-</ecNumber>
    </alternativeName>
</protein>
<comment type="catalytic activity">
    <reaction evidence="8">
        <text>L-tyrosyl-[protein] + UTP = O-(5'-uridylyl)-L-tyrosyl-[protein] + diphosphate</text>
        <dbReference type="Rhea" id="RHEA:83887"/>
        <dbReference type="Rhea" id="RHEA-COMP:10136"/>
        <dbReference type="Rhea" id="RHEA-COMP:20238"/>
        <dbReference type="ChEBI" id="CHEBI:33019"/>
        <dbReference type="ChEBI" id="CHEBI:46398"/>
        <dbReference type="ChEBI" id="CHEBI:46858"/>
        <dbReference type="ChEBI" id="CHEBI:90602"/>
    </reaction>
</comment>
<dbReference type="HOGENOM" id="CLU_010245_0_0_3"/>
<evidence type="ECO:0000256" key="2">
    <source>
        <dbReference type="ARBA" id="ARBA00022679"/>
    </source>
</evidence>
<dbReference type="PANTHER" id="PTHR12153">
    <property type="entry name" value="SELENOPROTEIN O"/>
    <property type="match status" value="1"/>
</dbReference>
<dbReference type="PATRIC" id="fig|292564.3.peg.2661"/>
<evidence type="ECO:0000256" key="3">
    <source>
        <dbReference type="ARBA" id="ARBA00022695"/>
    </source>
</evidence>
<name>K9P9V4_CYAGP</name>
<feature type="binding site" evidence="8">
    <location>
        <position position="129"/>
    </location>
    <ligand>
        <name>ATP</name>
        <dbReference type="ChEBI" id="CHEBI:30616"/>
    </ligand>
</feature>
<dbReference type="AlphaFoldDB" id="K9P9V4"/>
<evidence type="ECO:0000256" key="4">
    <source>
        <dbReference type="ARBA" id="ARBA00022723"/>
    </source>
</evidence>
<dbReference type="EC" id="2.7.7.-" evidence="8"/>
<keyword evidence="4 8" id="KW-0479">Metal-binding</keyword>
<comment type="catalytic activity">
    <reaction evidence="8">
        <text>L-histidyl-[protein] + UTP = N(tele)-(5'-uridylyl)-L-histidyl-[protein] + diphosphate</text>
        <dbReference type="Rhea" id="RHEA:83891"/>
        <dbReference type="Rhea" id="RHEA-COMP:9745"/>
        <dbReference type="Rhea" id="RHEA-COMP:20239"/>
        <dbReference type="ChEBI" id="CHEBI:29979"/>
        <dbReference type="ChEBI" id="CHEBI:33019"/>
        <dbReference type="ChEBI" id="CHEBI:46398"/>
        <dbReference type="ChEBI" id="CHEBI:233474"/>
    </reaction>
</comment>
<evidence type="ECO:0000256" key="1">
    <source>
        <dbReference type="ARBA" id="ARBA00009747"/>
    </source>
</evidence>
<evidence type="ECO:0000256" key="6">
    <source>
        <dbReference type="ARBA" id="ARBA00022840"/>
    </source>
</evidence>
<comment type="similarity">
    <text evidence="1 8">Belongs to the SELO family.</text>
</comment>
<accession>K9P9V4</accession>
<comment type="catalytic activity">
    <reaction evidence="8">
        <text>L-seryl-[protein] + ATP = 3-O-(5'-adenylyl)-L-seryl-[protein] + diphosphate</text>
        <dbReference type="Rhea" id="RHEA:58120"/>
        <dbReference type="Rhea" id="RHEA-COMP:9863"/>
        <dbReference type="Rhea" id="RHEA-COMP:15073"/>
        <dbReference type="ChEBI" id="CHEBI:29999"/>
        <dbReference type="ChEBI" id="CHEBI:30616"/>
        <dbReference type="ChEBI" id="CHEBI:33019"/>
        <dbReference type="ChEBI" id="CHEBI:142516"/>
        <dbReference type="EC" id="2.7.7.108"/>
    </reaction>
</comment>
<feature type="binding site" evidence="8">
    <location>
        <position position="273"/>
    </location>
    <ligand>
        <name>ATP</name>
        <dbReference type="ChEBI" id="CHEBI:30616"/>
    </ligand>
</feature>
<keyword evidence="2 8" id="KW-0808">Transferase</keyword>
<keyword evidence="8" id="KW-0464">Manganese</keyword>
<dbReference type="GO" id="GO:0070733">
    <property type="term" value="F:AMPylase activity"/>
    <property type="evidence" value="ECO:0007669"/>
    <property type="project" value="UniProtKB-EC"/>
</dbReference>
<dbReference type="eggNOG" id="COG0397">
    <property type="taxonomic scope" value="Bacteria"/>
</dbReference>
<feature type="binding site" evidence="8">
    <location>
        <position position="96"/>
    </location>
    <ligand>
        <name>ATP</name>
        <dbReference type="ChEBI" id="CHEBI:30616"/>
    </ligand>
</feature>
<feature type="binding site" evidence="8">
    <location>
        <position position="117"/>
    </location>
    <ligand>
        <name>ATP</name>
        <dbReference type="ChEBI" id="CHEBI:30616"/>
    </ligand>
</feature>
<dbReference type="NCBIfam" id="NF000658">
    <property type="entry name" value="PRK00029.1"/>
    <property type="match status" value="1"/>
</dbReference>
<sequence length="488" mass="54229">MPMSTRPNPLLGLPFEGPLEDLGPEYWDVVEAATFSLTRLRFRNDPLLHQLGLDVASVSDDDLEAAYGRFEGRTPLLALRYHGHQFGTYNPLLGDGRGFLYGQLRDRHGQLQDLGTKGSGTTPWSRGGDGRLTLKGGVREVIASEALQRLGVTTSRTLALIETGEDLWRSDEPSPTRSSVMVRVARTHLRFGTCERLLFRRQPAQLERLLRHVVACYYPHLAASHGDGEPWLVAFYAELVHRVARLAAEWMAAGFTHGVLNTDNMSLAGESFDYGPFAFLETWDPGFTAAYFDHDGLYAYGRQPLVCRHNLRLLQEPLAMLLPRAPMEAALEPFGEVYDAHFRRCLLRRLGIDAPISAEAAADLPDPLSATLRLLAGWPVPYGAFFAALAGRVRAGGLPATAEELEPFVAGAPAPPRAEWLAWRDCWWHRCQAVAARQGTTAEAAIAAGLQRWNLPETPVRPVIERIWAAIDEADDWRPLQTWLVQTL</sequence>
<feature type="binding site" evidence="8">
    <location>
        <position position="183"/>
    </location>
    <ligand>
        <name>ATP</name>
        <dbReference type="ChEBI" id="CHEBI:30616"/>
    </ligand>
</feature>
<keyword evidence="6 8" id="KW-0067">ATP-binding</keyword>
<dbReference type="Proteomes" id="UP000010388">
    <property type="component" value="Chromosome"/>
</dbReference>
<feature type="binding site" evidence="8">
    <location>
        <position position="94"/>
    </location>
    <ligand>
        <name>ATP</name>
        <dbReference type="ChEBI" id="CHEBI:30616"/>
    </ligand>
</feature>
<dbReference type="GO" id="GO:0005524">
    <property type="term" value="F:ATP binding"/>
    <property type="evidence" value="ECO:0007669"/>
    <property type="project" value="UniProtKB-UniRule"/>
</dbReference>
<comment type="cofactor">
    <cofactor evidence="8">
        <name>Mg(2+)</name>
        <dbReference type="ChEBI" id="CHEBI:18420"/>
    </cofactor>
    <cofactor evidence="8">
        <name>Mn(2+)</name>
        <dbReference type="ChEBI" id="CHEBI:29035"/>
    </cofactor>
</comment>
<feature type="binding site" evidence="8">
    <location>
        <position position="273"/>
    </location>
    <ligand>
        <name>Mg(2+)</name>
        <dbReference type="ChEBI" id="CHEBI:18420"/>
    </ligand>
</feature>
<dbReference type="GO" id="GO:0000287">
    <property type="term" value="F:magnesium ion binding"/>
    <property type="evidence" value="ECO:0007669"/>
    <property type="project" value="UniProtKB-UniRule"/>
</dbReference>
<evidence type="ECO:0000313" key="9">
    <source>
        <dbReference type="EMBL" id="AFY29895.1"/>
    </source>
</evidence>
<dbReference type="InterPro" id="IPR003846">
    <property type="entry name" value="SelO"/>
</dbReference>
<dbReference type="Pfam" id="PF02696">
    <property type="entry name" value="SelO"/>
    <property type="match status" value="1"/>
</dbReference>
<dbReference type="EMBL" id="CP003495">
    <property type="protein sequence ID" value="AFY29895.1"/>
    <property type="molecule type" value="Genomic_DNA"/>
</dbReference>
<comment type="function">
    <text evidence="8">Nucleotidyltransferase involved in the post-translational modification of proteins. It can catalyze the addition of adenosine monophosphate (AMP) or uridine monophosphate (UMP) to a protein, resulting in modifications known as AMPylation and UMPylation.</text>
</comment>
<keyword evidence="3 8" id="KW-0548">Nucleotidyltransferase</keyword>
<keyword evidence="5 8" id="KW-0547">Nucleotide-binding</keyword>
<organism evidence="9 10">
    <name type="scientific">Cyanobium gracile (strain ATCC 27147 / PCC 6307)</name>
    <dbReference type="NCBI Taxonomy" id="292564"/>
    <lineage>
        <taxon>Bacteria</taxon>
        <taxon>Bacillati</taxon>
        <taxon>Cyanobacteriota</taxon>
        <taxon>Cyanophyceae</taxon>
        <taxon>Synechococcales</taxon>
        <taxon>Prochlorococcaceae</taxon>
        <taxon>Cyanobium</taxon>
    </lineage>
</organism>
<reference evidence="10" key="1">
    <citation type="journal article" date="2013" name="Proc. Natl. Acad. Sci. U.S.A.">
        <title>Improving the coverage of the cyanobacterial phylum using diversity-driven genome sequencing.</title>
        <authorList>
            <person name="Shih P.M."/>
            <person name="Wu D."/>
            <person name="Latifi A."/>
            <person name="Axen S.D."/>
            <person name="Fewer D.P."/>
            <person name="Talla E."/>
            <person name="Calteau A."/>
            <person name="Cai F."/>
            <person name="Tandeau de Marsac N."/>
            <person name="Rippka R."/>
            <person name="Herdman M."/>
            <person name="Sivonen K."/>
            <person name="Coursin T."/>
            <person name="Laurent T."/>
            <person name="Goodwin L."/>
            <person name="Nolan M."/>
            <person name="Davenport K.W."/>
            <person name="Han C.S."/>
            <person name="Rubin E.M."/>
            <person name="Eisen J.A."/>
            <person name="Woyke T."/>
            <person name="Gugger M."/>
            <person name="Kerfeld C.A."/>
        </authorList>
    </citation>
    <scope>NUCLEOTIDE SEQUENCE [LARGE SCALE GENOMIC DNA]</scope>
    <source>
        <strain evidence="10">ATCC 27147 / PCC 6307</strain>
    </source>
</reference>
<feature type="binding site" evidence="8">
    <location>
        <position position="130"/>
    </location>
    <ligand>
        <name>ATP</name>
        <dbReference type="ChEBI" id="CHEBI:30616"/>
    </ligand>
</feature>
<dbReference type="EC" id="2.7.7.108" evidence="8"/>
<proteinExistence type="inferred from homology"/>
<feature type="binding site" evidence="8">
    <location>
        <position position="190"/>
    </location>
    <ligand>
        <name>ATP</name>
        <dbReference type="ChEBI" id="CHEBI:30616"/>
    </ligand>
</feature>
<evidence type="ECO:0000256" key="7">
    <source>
        <dbReference type="ARBA" id="ARBA00022842"/>
    </source>
</evidence>
<gene>
    <name evidence="8" type="primary">ydiU</name>
    <name evidence="8" type="synonym">selO</name>
    <name evidence="9" type="ordered locus">Cyagr_2803</name>
</gene>
<evidence type="ECO:0000256" key="5">
    <source>
        <dbReference type="ARBA" id="ARBA00022741"/>
    </source>
</evidence>
<evidence type="ECO:0000313" key="10">
    <source>
        <dbReference type="Proteomes" id="UP000010388"/>
    </source>
</evidence>